<dbReference type="EMBL" id="JAFBIL020000003">
    <property type="protein sequence ID" value="MBZ2207613.1"/>
    <property type="molecule type" value="Genomic_DNA"/>
</dbReference>
<dbReference type="InterPro" id="IPR018683">
    <property type="entry name" value="DUF2169"/>
</dbReference>
<gene>
    <name evidence="2" type="ORF">I4X03_010110</name>
</gene>
<reference evidence="2 3" key="1">
    <citation type="submission" date="2021-01" db="EMBL/GenBank/DDBJ databases">
        <authorList>
            <person name="Ruan W."/>
            <person name="Khan S.A."/>
            <person name="Jeon C.O."/>
        </authorList>
    </citation>
    <scope>NUCLEOTIDE SEQUENCE [LARGE SCALE GENOMIC DNA]</scope>
    <source>
        <strain evidence="2 3">R798</strain>
    </source>
</reference>
<organism evidence="2 3">
    <name type="scientific">Massilia soli</name>
    <dbReference type="NCBI Taxonomy" id="2792854"/>
    <lineage>
        <taxon>Bacteria</taxon>
        <taxon>Pseudomonadati</taxon>
        <taxon>Pseudomonadota</taxon>
        <taxon>Betaproteobacteria</taxon>
        <taxon>Burkholderiales</taxon>
        <taxon>Oxalobacteraceae</taxon>
        <taxon>Telluria group</taxon>
        <taxon>Massilia</taxon>
    </lineage>
</organism>
<protein>
    <submittedName>
        <fullName evidence="2">DUF2169 domain-containing protein</fullName>
    </submittedName>
</protein>
<evidence type="ECO:0000313" key="2">
    <source>
        <dbReference type="EMBL" id="MBZ2207613.1"/>
    </source>
</evidence>
<reference evidence="2 3" key="2">
    <citation type="submission" date="2021-08" db="EMBL/GenBank/DDBJ databases">
        <title>Massilia sp. R798.</title>
        <authorList>
            <person name="Baek J.H."/>
            <person name="Jung H.S."/>
            <person name="Kim K.R."/>
            <person name="Jeon C.O."/>
        </authorList>
    </citation>
    <scope>NUCLEOTIDE SEQUENCE [LARGE SCALE GENOMIC DNA]</scope>
    <source>
        <strain evidence="2 3">R798</strain>
    </source>
</reference>
<dbReference type="RefSeq" id="WP_223468095.1">
    <property type="nucleotide sequence ID" value="NZ_JAFBIL020000003.1"/>
</dbReference>
<comment type="caution">
    <text evidence="2">The sequence shown here is derived from an EMBL/GenBank/DDBJ whole genome shotgun (WGS) entry which is preliminary data.</text>
</comment>
<evidence type="ECO:0000259" key="1">
    <source>
        <dbReference type="Pfam" id="PF09937"/>
    </source>
</evidence>
<evidence type="ECO:0000313" key="3">
    <source>
        <dbReference type="Proteomes" id="UP000809349"/>
    </source>
</evidence>
<dbReference type="Proteomes" id="UP000809349">
    <property type="component" value="Unassembled WGS sequence"/>
</dbReference>
<keyword evidence="3" id="KW-1185">Reference proteome</keyword>
<proteinExistence type="predicted"/>
<sequence length="381" mass="41976">MATIENSTGVPHFWFEQTGPDGEHLDVLVVRATFAFGVNGQPMTVTPEQQPIAYGDAYSDSVESDPLRAVITEDGDLLPYKPGTDVLIVGHAVAPAGIAQPSWLASVRVGQMRKTLRLHGPRNFYKTFFGWRLGPSEPVAYVPLDYRLAYGGCIDVPAALTAESIAYTIKHPGNPAGCGWLPKPSAYKHLPRAARRHIKDWIKGKKFLPAPQIESEATPVRYPFQNVDAQGFSTIARWCEPRLSWQGTYDDEWHAARNPMLPKDFDSRYYQSAAADQVCSPYLIGDERVVLTGLLSDDREMCLPGWRMVAAVTRASGESTLCIFNLDTVRFDLDSGEASLVWRAHFDFVDPVVEIALAAITGGLMSDSPSMTAMPNGENTR</sequence>
<dbReference type="Pfam" id="PF09937">
    <property type="entry name" value="DUF2169"/>
    <property type="match status" value="1"/>
</dbReference>
<accession>A0ABS7SN45</accession>
<name>A0ABS7SN45_9BURK</name>
<feature type="domain" description="DUF2169" evidence="1">
    <location>
        <begin position="23"/>
        <end position="343"/>
    </location>
</feature>